<name>X1SKY3_9ZZZZ</name>
<evidence type="ECO:0000256" key="3">
    <source>
        <dbReference type="ARBA" id="ARBA00022475"/>
    </source>
</evidence>
<organism evidence="8">
    <name type="scientific">marine sediment metagenome</name>
    <dbReference type="NCBI Taxonomy" id="412755"/>
    <lineage>
        <taxon>unclassified sequences</taxon>
        <taxon>metagenomes</taxon>
        <taxon>ecological metagenomes</taxon>
    </lineage>
</organism>
<evidence type="ECO:0000256" key="2">
    <source>
        <dbReference type="ARBA" id="ARBA00006386"/>
    </source>
</evidence>
<keyword evidence="4 7" id="KW-0812">Transmembrane</keyword>
<feature type="transmembrane region" description="Helical" evidence="7">
    <location>
        <begin position="6"/>
        <end position="28"/>
    </location>
</feature>
<feature type="transmembrane region" description="Helical" evidence="7">
    <location>
        <begin position="69"/>
        <end position="89"/>
    </location>
</feature>
<sequence>GNTLFANFVASFLGALMYFATLTEVPIIKAFIDLGMGKGPALALLLAGPALSLPNMLVIRSIMGTKKTLTYIILVVVMATISGYVFGLVTQ</sequence>
<gene>
    <name evidence="8" type="ORF">S12H4_38610</name>
</gene>
<dbReference type="AlphaFoldDB" id="X1SKY3"/>
<dbReference type="PANTHER" id="PTHR43299">
    <property type="entry name" value="UPF0718 PROTEIN YRAQ"/>
    <property type="match status" value="1"/>
</dbReference>
<dbReference type="InterPro" id="IPR005524">
    <property type="entry name" value="DUF318"/>
</dbReference>
<feature type="transmembrane region" description="Helical" evidence="7">
    <location>
        <begin position="40"/>
        <end position="63"/>
    </location>
</feature>
<evidence type="ECO:0000256" key="4">
    <source>
        <dbReference type="ARBA" id="ARBA00022692"/>
    </source>
</evidence>
<evidence type="ECO:0000256" key="7">
    <source>
        <dbReference type="SAM" id="Phobius"/>
    </source>
</evidence>
<dbReference type="EMBL" id="BARW01023257">
    <property type="protein sequence ID" value="GAI93603.1"/>
    <property type="molecule type" value="Genomic_DNA"/>
</dbReference>
<evidence type="ECO:0000256" key="5">
    <source>
        <dbReference type="ARBA" id="ARBA00022989"/>
    </source>
</evidence>
<reference evidence="8" key="1">
    <citation type="journal article" date="2014" name="Front. Microbiol.">
        <title>High frequency of phylogenetically diverse reductive dehalogenase-homologous genes in deep subseafloor sedimentary metagenomes.</title>
        <authorList>
            <person name="Kawai M."/>
            <person name="Futagami T."/>
            <person name="Toyoda A."/>
            <person name="Takaki Y."/>
            <person name="Nishi S."/>
            <person name="Hori S."/>
            <person name="Arai W."/>
            <person name="Tsubouchi T."/>
            <person name="Morono Y."/>
            <person name="Uchiyama I."/>
            <person name="Ito T."/>
            <person name="Fujiyama A."/>
            <person name="Inagaki F."/>
            <person name="Takami H."/>
        </authorList>
    </citation>
    <scope>NUCLEOTIDE SEQUENCE</scope>
    <source>
        <strain evidence="8">Expedition CK06-06</strain>
    </source>
</reference>
<dbReference type="GO" id="GO:0005886">
    <property type="term" value="C:plasma membrane"/>
    <property type="evidence" value="ECO:0007669"/>
    <property type="project" value="UniProtKB-SubCell"/>
</dbReference>
<feature type="non-terminal residue" evidence="8">
    <location>
        <position position="1"/>
    </location>
</feature>
<dbReference type="Pfam" id="PF03773">
    <property type="entry name" value="ArsP_1"/>
    <property type="match status" value="1"/>
</dbReference>
<comment type="caution">
    <text evidence="8">The sequence shown here is derived from an EMBL/GenBank/DDBJ whole genome shotgun (WGS) entry which is preliminary data.</text>
</comment>
<protein>
    <recommendedName>
        <fullName evidence="9">Permease</fullName>
    </recommendedName>
</protein>
<keyword evidence="5 7" id="KW-1133">Transmembrane helix</keyword>
<dbReference type="PANTHER" id="PTHR43299:SF1">
    <property type="entry name" value="UPF0718 PROTEIN YRAQ"/>
    <property type="match status" value="1"/>
</dbReference>
<accession>X1SKY3</accession>
<comment type="subcellular location">
    <subcellularLocation>
        <location evidence="1">Cell membrane</location>
        <topology evidence="1">Multi-pass membrane protein</topology>
    </subcellularLocation>
</comment>
<evidence type="ECO:0000256" key="1">
    <source>
        <dbReference type="ARBA" id="ARBA00004651"/>
    </source>
</evidence>
<evidence type="ECO:0000313" key="8">
    <source>
        <dbReference type="EMBL" id="GAI93603.1"/>
    </source>
</evidence>
<evidence type="ECO:0008006" key="9">
    <source>
        <dbReference type="Google" id="ProtNLM"/>
    </source>
</evidence>
<keyword evidence="6 7" id="KW-0472">Membrane</keyword>
<keyword evidence="3" id="KW-1003">Cell membrane</keyword>
<evidence type="ECO:0000256" key="6">
    <source>
        <dbReference type="ARBA" id="ARBA00023136"/>
    </source>
</evidence>
<comment type="similarity">
    <text evidence="2">Belongs to the UPF0718 family.</text>
</comment>
<proteinExistence type="inferred from homology"/>